<dbReference type="InterPro" id="IPR050127">
    <property type="entry name" value="Serine_Proteases_S1"/>
</dbReference>
<dbReference type="Gene3D" id="2.40.10.10">
    <property type="entry name" value="Trypsin-like serine proteases"/>
    <property type="match status" value="1"/>
</dbReference>
<dbReference type="PRINTS" id="PR00722">
    <property type="entry name" value="CHYMOTRYPSIN"/>
</dbReference>
<keyword evidence="4 7" id="KW-0720">Serine protease</keyword>
<dbReference type="SMART" id="SM00020">
    <property type="entry name" value="Tryp_SPc"/>
    <property type="match status" value="1"/>
</dbReference>
<dbReference type="InterPro" id="IPR033116">
    <property type="entry name" value="TRYPSIN_SER"/>
</dbReference>
<dbReference type="EMBL" id="LR899011">
    <property type="protein sequence ID" value="CAD7083715.1"/>
    <property type="molecule type" value="Genomic_DNA"/>
</dbReference>
<evidence type="ECO:0000256" key="5">
    <source>
        <dbReference type="ARBA" id="ARBA00022968"/>
    </source>
</evidence>
<evidence type="ECO:0000259" key="9">
    <source>
        <dbReference type="PROSITE" id="PS50240"/>
    </source>
</evidence>
<evidence type="ECO:0000256" key="8">
    <source>
        <dbReference type="SAM" id="SignalP"/>
    </source>
</evidence>
<feature type="chain" id="PRO_5031344847" description="Peptidase S1 domain-containing protein" evidence="8">
    <location>
        <begin position="26"/>
        <end position="340"/>
    </location>
</feature>
<sequence>MRYSCCLHIILFYLSLHLCLQSVHSVTYVNRTYVDTSRASNSNTTEFTTNRTGRFLFDSIFRIGSDINNVFDYDDTDDDVDYDVATTVRTCNCECGQSNQEIRIVGGKPTGVNQYPWMVRLVYDGKFHCGGTLLTKDYVMTAAHCVKRLRRSKIRIILGDHDQYITTETRAIQRAVTSIIKHRRFDPDTYNNDIALLRLRKPVVFSKSIRPICLPRINYDPAGRIGTVVGWGRTSEGGELPGIVNHVKVPILTIGDCRNQKYKSSRITTSMLCAGKPNQDSCQGDSGGPLLLSSGYKYHIVGIVSWGVGCGREGYPGVYTRVSKFVPWIKANLEGTCLCT</sequence>
<keyword evidence="5" id="KW-0735">Signal-anchor</keyword>
<dbReference type="PROSITE" id="PS00135">
    <property type="entry name" value="TRYPSIN_SER"/>
    <property type="match status" value="1"/>
</dbReference>
<dbReference type="FunCoup" id="A0A7R8YTJ3">
    <property type="interactions" value="7"/>
</dbReference>
<dbReference type="OrthoDB" id="546450at2759"/>
<organism evidence="10 11">
    <name type="scientific">Hermetia illucens</name>
    <name type="common">Black soldier fly</name>
    <dbReference type="NCBI Taxonomy" id="343691"/>
    <lineage>
        <taxon>Eukaryota</taxon>
        <taxon>Metazoa</taxon>
        <taxon>Ecdysozoa</taxon>
        <taxon>Arthropoda</taxon>
        <taxon>Hexapoda</taxon>
        <taxon>Insecta</taxon>
        <taxon>Pterygota</taxon>
        <taxon>Neoptera</taxon>
        <taxon>Endopterygota</taxon>
        <taxon>Diptera</taxon>
        <taxon>Brachycera</taxon>
        <taxon>Stratiomyomorpha</taxon>
        <taxon>Stratiomyidae</taxon>
        <taxon>Hermetiinae</taxon>
        <taxon>Hermetia</taxon>
    </lineage>
</organism>
<keyword evidence="5" id="KW-0812">Transmembrane</keyword>
<dbReference type="FunFam" id="2.40.10.10:FF:000006">
    <property type="entry name" value="Serine proteinase stubble"/>
    <property type="match status" value="1"/>
</dbReference>
<dbReference type="CDD" id="cd00190">
    <property type="entry name" value="Tryp_SPc"/>
    <property type="match status" value="1"/>
</dbReference>
<dbReference type="PROSITE" id="PS00134">
    <property type="entry name" value="TRYPSIN_HIS"/>
    <property type="match status" value="1"/>
</dbReference>
<dbReference type="InterPro" id="IPR009003">
    <property type="entry name" value="Peptidase_S1_PA"/>
</dbReference>
<dbReference type="GO" id="GO:0005615">
    <property type="term" value="C:extracellular space"/>
    <property type="evidence" value="ECO:0007669"/>
    <property type="project" value="TreeGrafter"/>
</dbReference>
<evidence type="ECO:0000256" key="6">
    <source>
        <dbReference type="ARBA" id="ARBA00023157"/>
    </source>
</evidence>
<dbReference type="AlphaFoldDB" id="A0A7R8YTJ3"/>
<keyword evidence="8" id="KW-0732">Signal</keyword>
<evidence type="ECO:0000256" key="4">
    <source>
        <dbReference type="ARBA" id="ARBA00022825"/>
    </source>
</evidence>
<protein>
    <recommendedName>
        <fullName evidence="9">Peptidase S1 domain-containing protein</fullName>
    </recommendedName>
</protein>
<evidence type="ECO:0000313" key="11">
    <source>
        <dbReference type="Proteomes" id="UP000594454"/>
    </source>
</evidence>
<proteinExistence type="predicted"/>
<dbReference type="GO" id="GO:0004252">
    <property type="term" value="F:serine-type endopeptidase activity"/>
    <property type="evidence" value="ECO:0007669"/>
    <property type="project" value="InterPro"/>
</dbReference>
<keyword evidence="6" id="KW-1015">Disulfide bond</keyword>
<evidence type="ECO:0000256" key="7">
    <source>
        <dbReference type="RuleBase" id="RU363034"/>
    </source>
</evidence>
<gene>
    <name evidence="10" type="ORF">HERILL_LOCUS6652</name>
</gene>
<evidence type="ECO:0000256" key="3">
    <source>
        <dbReference type="ARBA" id="ARBA00022801"/>
    </source>
</evidence>
<keyword evidence="3 7" id="KW-0378">Hydrolase</keyword>
<dbReference type="GO" id="GO:0016020">
    <property type="term" value="C:membrane"/>
    <property type="evidence" value="ECO:0007669"/>
    <property type="project" value="UniProtKB-SubCell"/>
</dbReference>
<evidence type="ECO:0000313" key="10">
    <source>
        <dbReference type="EMBL" id="CAD7083715.1"/>
    </source>
</evidence>
<dbReference type="InterPro" id="IPR018114">
    <property type="entry name" value="TRYPSIN_HIS"/>
</dbReference>
<evidence type="ECO:0000256" key="2">
    <source>
        <dbReference type="ARBA" id="ARBA00022670"/>
    </source>
</evidence>
<reference evidence="10 11" key="1">
    <citation type="submission" date="2020-11" db="EMBL/GenBank/DDBJ databases">
        <authorList>
            <person name="Wallbank WR R."/>
            <person name="Pardo Diaz C."/>
            <person name="Kozak K."/>
            <person name="Martin S."/>
            <person name="Jiggins C."/>
            <person name="Moest M."/>
            <person name="Warren A I."/>
            <person name="Generalovic N T."/>
            <person name="Byers J.R.P. K."/>
            <person name="Montejo-Kovacevich G."/>
            <person name="Yen C E."/>
        </authorList>
    </citation>
    <scope>NUCLEOTIDE SEQUENCE [LARGE SCALE GENOMIC DNA]</scope>
</reference>
<feature type="signal peptide" evidence="8">
    <location>
        <begin position="1"/>
        <end position="25"/>
    </location>
</feature>
<dbReference type="PROSITE" id="PS50240">
    <property type="entry name" value="TRYPSIN_DOM"/>
    <property type="match status" value="1"/>
</dbReference>
<dbReference type="InterPro" id="IPR001314">
    <property type="entry name" value="Peptidase_S1A"/>
</dbReference>
<dbReference type="PANTHER" id="PTHR24264">
    <property type="entry name" value="TRYPSIN-RELATED"/>
    <property type="match status" value="1"/>
</dbReference>
<dbReference type="Proteomes" id="UP000594454">
    <property type="component" value="Chromosome 3"/>
</dbReference>
<dbReference type="GO" id="GO:0006508">
    <property type="term" value="P:proteolysis"/>
    <property type="evidence" value="ECO:0007669"/>
    <property type="project" value="UniProtKB-KW"/>
</dbReference>
<feature type="domain" description="Peptidase S1" evidence="9">
    <location>
        <begin position="104"/>
        <end position="334"/>
    </location>
</feature>
<dbReference type="InterPro" id="IPR043504">
    <property type="entry name" value="Peptidase_S1_PA_chymotrypsin"/>
</dbReference>
<dbReference type="PANTHER" id="PTHR24264:SF83">
    <property type="entry name" value="COMPLEMENT FACTOR I"/>
    <property type="match status" value="1"/>
</dbReference>
<dbReference type="Pfam" id="PF00089">
    <property type="entry name" value="Trypsin"/>
    <property type="match status" value="1"/>
</dbReference>
<comment type="subcellular location">
    <subcellularLocation>
        <location evidence="1">Membrane</location>
        <topology evidence="1">Single-pass type II membrane protein</topology>
    </subcellularLocation>
</comment>
<keyword evidence="2 7" id="KW-0645">Protease</keyword>
<dbReference type="InterPro" id="IPR001254">
    <property type="entry name" value="Trypsin_dom"/>
</dbReference>
<name>A0A7R8YTJ3_HERIL</name>
<evidence type="ECO:0000256" key="1">
    <source>
        <dbReference type="ARBA" id="ARBA00004606"/>
    </source>
</evidence>
<dbReference type="SUPFAM" id="SSF50494">
    <property type="entry name" value="Trypsin-like serine proteases"/>
    <property type="match status" value="1"/>
</dbReference>
<dbReference type="InParanoid" id="A0A7R8YTJ3"/>
<keyword evidence="11" id="KW-1185">Reference proteome</keyword>
<accession>A0A7R8YTJ3</accession>